<dbReference type="Pfam" id="PF14501">
    <property type="entry name" value="HATPase_c_5"/>
    <property type="match status" value="1"/>
</dbReference>
<reference evidence="3 4" key="1">
    <citation type="journal article" date="2017" name="Front. Microbiol.">
        <title>New Insights into the Diversity of the Genus Faecalibacterium.</title>
        <authorList>
            <person name="Benevides L."/>
            <person name="Burman S."/>
            <person name="Martin R."/>
            <person name="Robert V."/>
            <person name="Thomas M."/>
            <person name="Miquel S."/>
            <person name="Chain F."/>
            <person name="Sokol H."/>
            <person name="Bermudez-Humaran L.G."/>
            <person name="Morrison M."/>
            <person name="Langella P."/>
            <person name="Azevedo V.A."/>
            <person name="Chatel J.M."/>
            <person name="Soares S."/>
        </authorList>
    </citation>
    <scope>NUCLEOTIDE SEQUENCE [LARGE SCALE GENOMIC DNA]</scope>
    <source>
        <strain evidence="3 4">CNCM I 4575</strain>
    </source>
</reference>
<evidence type="ECO:0000256" key="1">
    <source>
        <dbReference type="SAM" id="Phobius"/>
    </source>
</evidence>
<keyword evidence="1" id="KW-1133">Transmembrane helix</keyword>
<feature type="transmembrane region" description="Helical" evidence="1">
    <location>
        <begin position="157"/>
        <end position="179"/>
    </location>
</feature>
<dbReference type="RefSeq" id="WP_097838622.1">
    <property type="nucleotide sequence ID" value="NZ_NMTY01000004.1"/>
</dbReference>
<feature type="domain" description="Sensor histidine kinase NatK-like C-terminal" evidence="2">
    <location>
        <begin position="323"/>
        <end position="419"/>
    </location>
</feature>
<dbReference type="CDD" id="cd16935">
    <property type="entry name" value="HATPase_AgrC-ComD-like"/>
    <property type="match status" value="1"/>
</dbReference>
<evidence type="ECO:0000313" key="3">
    <source>
        <dbReference type="EMBL" id="PDX82091.1"/>
    </source>
</evidence>
<sequence>MNPESWFLIGHIVCISQWCAFIMVDYAYLGKGRVRPLWLWTTVLVAGELFLGIKLNIGFFTLLSIWENVGFVLVSTLLFGGTLAQKLTAALINGTMCLLAENTVRYVASWATHASLLMIWKRMDCLVAMTITNVIVGVLVAYFAHKWKTERALESPQALVMSFFPGITVVLNVVLMISAEDKPADFLMLLLTLGLTVAVLIHMGIVQMFNDQMAQQQALHVQAALERERAEALMDSYTTQRRLTHEFTNHTDALALLLQQGEYEEAKAYLATVTKTIAANTTIMDTHNPLLDALLSKKYEEASRKGVMLYFDLPDLREIPLDNTDLVMVVSNLLNNAIDAAAKADPPEVYFRMRKTEAELLVSVRNRVQKNLDLPDGQLPRSTKKEPGHGMGLWNVTDVLRKYQGEYTISCREKWFRFTCSVPVRKI</sequence>
<dbReference type="GO" id="GO:0042802">
    <property type="term" value="F:identical protein binding"/>
    <property type="evidence" value="ECO:0007669"/>
    <property type="project" value="TreeGrafter"/>
</dbReference>
<comment type="caution">
    <text evidence="3">The sequence shown here is derived from an EMBL/GenBank/DDBJ whole genome shotgun (WGS) entry which is preliminary data.</text>
</comment>
<dbReference type="PANTHER" id="PTHR40448">
    <property type="entry name" value="TWO-COMPONENT SENSOR HISTIDINE KINASE"/>
    <property type="match status" value="1"/>
</dbReference>
<dbReference type="EMBL" id="NMTY01000004">
    <property type="protein sequence ID" value="PDX82091.1"/>
    <property type="molecule type" value="Genomic_DNA"/>
</dbReference>
<dbReference type="PANTHER" id="PTHR40448:SF1">
    <property type="entry name" value="TWO-COMPONENT SENSOR HISTIDINE KINASE"/>
    <property type="match status" value="1"/>
</dbReference>
<feature type="transmembrane region" description="Helical" evidence="1">
    <location>
        <begin position="186"/>
        <end position="209"/>
    </location>
</feature>
<evidence type="ECO:0000259" key="2">
    <source>
        <dbReference type="Pfam" id="PF14501"/>
    </source>
</evidence>
<proteinExistence type="predicted"/>
<evidence type="ECO:0000313" key="4">
    <source>
        <dbReference type="Proteomes" id="UP000220005"/>
    </source>
</evidence>
<protein>
    <submittedName>
        <fullName evidence="3">ATPase</fullName>
    </submittedName>
</protein>
<dbReference type="Gene3D" id="3.30.565.10">
    <property type="entry name" value="Histidine kinase-like ATPase, C-terminal domain"/>
    <property type="match status" value="1"/>
</dbReference>
<dbReference type="AlphaFoldDB" id="A0A2A7ASQ2"/>
<dbReference type="InterPro" id="IPR032834">
    <property type="entry name" value="NatK-like_C"/>
</dbReference>
<keyword evidence="1" id="KW-0472">Membrane</keyword>
<accession>A0A2A7ASQ2</accession>
<dbReference type="Proteomes" id="UP000220005">
    <property type="component" value="Unassembled WGS sequence"/>
</dbReference>
<gene>
    <name evidence="3" type="ORF">CGS58_01060</name>
</gene>
<feature type="transmembrane region" description="Helical" evidence="1">
    <location>
        <begin position="125"/>
        <end position="145"/>
    </location>
</feature>
<dbReference type="SUPFAM" id="SSF55874">
    <property type="entry name" value="ATPase domain of HSP90 chaperone/DNA topoisomerase II/histidine kinase"/>
    <property type="match status" value="1"/>
</dbReference>
<feature type="transmembrane region" description="Helical" evidence="1">
    <location>
        <begin position="6"/>
        <end position="29"/>
    </location>
</feature>
<organism evidence="3 4">
    <name type="scientific">Faecalibacterium prausnitzii</name>
    <dbReference type="NCBI Taxonomy" id="853"/>
    <lineage>
        <taxon>Bacteria</taxon>
        <taxon>Bacillati</taxon>
        <taxon>Bacillota</taxon>
        <taxon>Clostridia</taxon>
        <taxon>Eubacteriales</taxon>
        <taxon>Oscillospiraceae</taxon>
        <taxon>Faecalibacterium</taxon>
    </lineage>
</organism>
<name>A0A2A7ASQ2_9FIRM</name>
<dbReference type="InterPro" id="IPR036890">
    <property type="entry name" value="HATPase_C_sf"/>
</dbReference>
<keyword evidence="1" id="KW-0812">Transmembrane</keyword>